<accession>A0A2P8DBF5</accession>
<sequence length="237" mass="24803">MKKIALLLSIAFFVLTVQACRKVSGRGPVVTESRSVADFKEIKSDISGQVYVTPSATYSVTIEAQQNVIDVIETVLNDNRLTIRVKNNTSVRAEDNIIVRVSSPDIRGLILSGSGNISANSPIATSDLYMKVSGSGDIYLNGLSAQSLDANVSGSGSIDIAGGSVNRQSLEITGSGDMDFLNMASGDADVKISGSGSAKVQATERLKVRITGSGNVYYRGSPAIDVNITGSGGLKHI</sequence>
<keyword evidence="1" id="KW-0732">Signal</keyword>
<evidence type="ECO:0000313" key="4">
    <source>
        <dbReference type="Proteomes" id="UP000240572"/>
    </source>
</evidence>
<feature type="domain" description="Putative auto-transporter adhesin head GIN" evidence="2">
    <location>
        <begin position="38"/>
        <end position="222"/>
    </location>
</feature>
<dbReference type="EMBL" id="PYGD01000001">
    <property type="protein sequence ID" value="PSK94558.1"/>
    <property type="molecule type" value="Genomic_DNA"/>
</dbReference>
<gene>
    <name evidence="3" type="ORF">B0I18_101714</name>
</gene>
<dbReference type="Gene3D" id="2.160.20.120">
    <property type="match status" value="1"/>
</dbReference>
<comment type="caution">
    <text evidence="3">The sequence shown here is derived from an EMBL/GenBank/DDBJ whole genome shotgun (WGS) entry which is preliminary data.</text>
</comment>
<keyword evidence="4" id="KW-1185">Reference proteome</keyword>
<dbReference type="AlphaFoldDB" id="A0A2P8DBF5"/>
<proteinExistence type="predicted"/>
<reference evidence="3 4" key="1">
    <citation type="submission" date="2018-03" db="EMBL/GenBank/DDBJ databases">
        <title>Genomic Encyclopedia of Type Strains, Phase III (KMG-III): the genomes of soil and plant-associated and newly described type strains.</title>
        <authorList>
            <person name="Whitman W."/>
        </authorList>
    </citation>
    <scope>NUCLEOTIDE SEQUENCE [LARGE SCALE GENOMIC DNA]</scope>
    <source>
        <strain evidence="3 4">CGMCC 1.12700</strain>
    </source>
</reference>
<evidence type="ECO:0000313" key="3">
    <source>
        <dbReference type="EMBL" id="PSK94558.1"/>
    </source>
</evidence>
<feature type="chain" id="PRO_5015202302" evidence="1">
    <location>
        <begin position="20"/>
        <end position="237"/>
    </location>
</feature>
<protein>
    <submittedName>
        <fullName evidence="3">Putative autotransporter adhesin-like protein</fullName>
    </submittedName>
</protein>
<evidence type="ECO:0000259" key="2">
    <source>
        <dbReference type="Pfam" id="PF10988"/>
    </source>
</evidence>
<dbReference type="Proteomes" id="UP000240572">
    <property type="component" value="Unassembled WGS sequence"/>
</dbReference>
<dbReference type="Pfam" id="PF10988">
    <property type="entry name" value="DUF2807"/>
    <property type="match status" value="1"/>
</dbReference>
<dbReference type="PANTHER" id="PTHR39200">
    <property type="entry name" value="HYPOTHETICAL EXPORTED PROTEIN"/>
    <property type="match status" value="1"/>
</dbReference>
<feature type="signal peptide" evidence="1">
    <location>
        <begin position="1"/>
        <end position="19"/>
    </location>
</feature>
<dbReference type="PROSITE" id="PS51257">
    <property type="entry name" value="PROKAR_LIPOPROTEIN"/>
    <property type="match status" value="1"/>
</dbReference>
<dbReference type="PANTHER" id="PTHR39200:SF1">
    <property type="entry name" value="AUTO-TRANSPORTER ADHESIN HEAD GIN DOMAIN-CONTAINING PROTEIN-RELATED"/>
    <property type="match status" value="1"/>
</dbReference>
<organism evidence="3 4">
    <name type="scientific">Taibaiella chishuiensis</name>
    <dbReference type="NCBI Taxonomy" id="1434707"/>
    <lineage>
        <taxon>Bacteria</taxon>
        <taxon>Pseudomonadati</taxon>
        <taxon>Bacteroidota</taxon>
        <taxon>Chitinophagia</taxon>
        <taxon>Chitinophagales</taxon>
        <taxon>Chitinophagaceae</taxon>
        <taxon>Taibaiella</taxon>
    </lineage>
</organism>
<dbReference type="InterPro" id="IPR021255">
    <property type="entry name" value="DUF2807"/>
</dbReference>
<dbReference type="RefSeq" id="WP_106521257.1">
    <property type="nucleotide sequence ID" value="NZ_PYGD01000001.1"/>
</dbReference>
<name>A0A2P8DBF5_9BACT</name>
<dbReference type="OrthoDB" id="1150922at2"/>
<evidence type="ECO:0000256" key="1">
    <source>
        <dbReference type="SAM" id="SignalP"/>
    </source>
</evidence>